<protein>
    <recommendedName>
        <fullName evidence="2">AraC-type transcription regulator ligand-binding domain-containing protein</fullName>
    </recommendedName>
</protein>
<keyword evidence="1" id="KW-0238">DNA-binding</keyword>
<dbReference type="AlphaFoldDB" id="D2KTB6"/>
<dbReference type="EMBL" id="AB088224">
    <property type="protein sequence ID" value="BAI67120.2"/>
    <property type="molecule type" value="Genomic_DNA"/>
</dbReference>
<reference evidence="3" key="2">
    <citation type="journal article" date="2000" name="Gene">
        <title>Identification of two polyketide synthase gene clusters on the linear plasmid pSLA2-L in Streptomyces rochei.</title>
        <authorList>
            <person name="Suwa M."/>
            <person name="Sugino H."/>
            <person name="Sasaoka A."/>
            <person name="Mori E."/>
            <person name="Fujii S."/>
            <person name="Shinkawa H."/>
            <person name="Nimi O."/>
            <person name="Kinashi H."/>
        </authorList>
    </citation>
    <scope>NUCLEOTIDE SEQUENCE</scope>
    <source>
        <strain evidence="3">7434AN4</strain>
        <plasmid evidence="3">pSLA2-L</plasmid>
    </source>
</reference>
<accession>D2KTB6</accession>
<evidence type="ECO:0000313" key="3">
    <source>
        <dbReference type="EMBL" id="BAI67120.2"/>
    </source>
</evidence>
<evidence type="ECO:0000256" key="1">
    <source>
        <dbReference type="ARBA" id="ARBA00023125"/>
    </source>
</evidence>
<geneLocation type="plasmid" evidence="3">
    <name>pSLA2-L</name>
</geneLocation>
<proteinExistence type="predicted"/>
<dbReference type="InterPro" id="IPR032783">
    <property type="entry name" value="AraC_lig"/>
</dbReference>
<reference evidence="3" key="1">
    <citation type="journal article" date="1998" name="Biosci. Biotechnol. Biochem.">
        <title>Physical mapping of the linear plasmid pSLA2-L and localization of the eryAI and actI homologs.</title>
        <authorList>
            <person name="Kinashi H."/>
            <person name="Fujii S."/>
            <person name="Hatani A."/>
            <person name="Kurokawa T."/>
            <person name="Shinkawa H."/>
        </authorList>
    </citation>
    <scope>NUCLEOTIDE SEQUENCE</scope>
    <source>
        <strain evidence="3">7434AN4</strain>
        <plasmid evidence="3">pSLA2-L</plasmid>
    </source>
</reference>
<evidence type="ECO:0000259" key="2">
    <source>
        <dbReference type="Pfam" id="PF12852"/>
    </source>
</evidence>
<dbReference type="GO" id="GO:0003677">
    <property type="term" value="F:DNA binding"/>
    <property type="evidence" value="ECO:0007669"/>
    <property type="project" value="UniProtKB-KW"/>
</dbReference>
<reference evidence="3" key="4">
    <citation type="journal article" date="2003" name="Mol. Microbiol.">
        <title>The large linear plasmid pSLA2-L of Streptomyces rochei has an unusually condensed gene organization for secondary metabolism.</title>
        <authorList>
            <person name="Mochizuki S."/>
            <person name="Hiratsu K."/>
            <person name="Suwa M."/>
            <person name="Ishii T."/>
            <person name="Sugino F."/>
            <person name="Yamada K."/>
            <person name="Kinashi H."/>
        </authorList>
    </citation>
    <scope>NUCLEOTIDE SEQUENCE</scope>
    <source>
        <strain evidence="3">7434AN4</strain>
        <plasmid evidence="3">pSLA2-L</plasmid>
    </source>
</reference>
<name>D2KTB6_STRRO</name>
<sequence>MRGEISRRLLDALPVVLRVGSGGGPDPVWDHLAAEVAADRPGQQVVLDRLLDWMLVCALREYFDRPDGTPPGATRWWAARFACCTRNRQRRLPRLLAGPGCRGPRWRSGSPTWLANRR</sequence>
<reference evidence="3" key="3">
    <citation type="journal article" date="2000" name="Mol. Gen. Genet.">
        <title>Cloning and analysis of the replication origin and the telomeres of the large linear plasmid pSLA2-L in Streptomyces rochei.</title>
        <authorList>
            <person name="Hiratsu K."/>
            <person name="Mochizuki S."/>
            <person name="Kinashi H."/>
        </authorList>
    </citation>
    <scope>NUCLEOTIDE SEQUENCE</scope>
    <source>
        <strain evidence="3">7434AN4</strain>
        <plasmid evidence="3">pSLA2-L</plasmid>
    </source>
</reference>
<dbReference type="Pfam" id="PF12852">
    <property type="entry name" value="Cupin_6"/>
    <property type="match status" value="1"/>
</dbReference>
<feature type="domain" description="AraC-type transcription regulator ligand-binding" evidence="2">
    <location>
        <begin position="2"/>
        <end position="64"/>
    </location>
</feature>
<organism evidence="3">
    <name type="scientific">Streptomyces rochei</name>
    <name type="common">Streptomyces parvullus</name>
    <dbReference type="NCBI Taxonomy" id="1928"/>
    <lineage>
        <taxon>Bacteria</taxon>
        <taxon>Bacillati</taxon>
        <taxon>Actinomycetota</taxon>
        <taxon>Actinomycetes</taxon>
        <taxon>Kitasatosporales</taxon>
        <taxon>Streptomycetaceae</taxon>
        <taxon>Streptomyces</taxon>
        <taxon>Streptomyces rochei group</taxon>
    </lineage>
</organism>
<keyword evidence="3" id="KW-0614">Plasmid</keyword>